<sequence length="274" mass="31733">MRMASKSMIIKSGKEIGKLPQYHYIWQPCKYCGIERWVIIENGKPRSIMCRTCASGLGADACRGKIQSPELVEKRRQSLLDKGRKLKAFCANCGQELVRANLRIKKGNVYCNGKCQMEYEYKNGIRDPHETTEKAHIATRELVNNGNHPFQNPENIIRGQKACGSKNYGKTWLEEKMGWALNKLGVQFESQYPVKYGVDILNRNRYYFPDFAIPESNLLIECDGSYWHKNKKRENLRESRLKELGWNIIRFSDTEIKSDLMGCADRVRTWLPVV</sequence>
<dbReference type="EMBL" id="MT143443">
    <property type="protein sequence ID" value="QJA96884.1"/>
    <property type="molecule type" value="Genomic_DNA"/>
</dbReference>
<protein>
    <recommendedName>
        <fullName evidence="1">DUF559 domain-containing protein</fullName>
    </recommendedName>
</protein>
<evidence type="ECO:0000313" key="2">
    <source>
        <dbReference type="EMBL" id="QJA96884.1"/>
    </source>
</evidence>
<dbReference type="Gene3D" id="3.40.960.10">
    <property type="entry name" value="VSR Endonuclease"/>
    <property type="match status" value="1"/>
</dbReference>
<reference evidence="2" key="1">
    <citation type="submission" date="2020-03" db="EMBL/GenBank/DDBJ databases">
        <title>The deep terrestrial virosphere.</title>
        <authorList>
            <person name="Holmfeldt K."/>
            <person name="Nilsson E."/>
            <person name="Simone D."/>
            <person name="Lopez-Fernandez M."/>
            <person name="Wu X."/>
            <person name="de Brujin I."/>
            <person name="Lundin D."/>
            <person name="Andersson A."/>
            <person name="Bertilsson S."/>
            <person name="Dopson M."/>
        </authorList>
    </citation>
    <scope>NUCLEOTIDE SEQUENCE</scope>
    <source>
        <strain evidence="2">MM415B07136</strain>
    </source>
</reference>
<name>A0A6M3LTN9_9ZZZZ</name>
<organism evidence="2">
    <name type="scientific">viral metagenome</name>
    <dbReference type="NCBI Taxonomy" id="1070528"/>
    <lineage>
        <taxon>unclassified sequences</taxon>
        <taxon>metagenomes</taxon>
        <taxon>organismal metagenomes</taxon>
    </lineage>
</organism>
<dbReference type="Pfam" id="PF04480">
    <property type="entry name" value="DUF559"/>
    <property type="match status" value="1"/>
</dbReference>
<evidence type="ECO:0000259" key="1">
    <source>
        <dbReference type="Pfam" id="PF04480"/>
    </source>
</evidence>
<accession>A0A6M3LTN9</accession>
<proteinExistence type="predicted"/>
<dbReference type="SUPFAM" id="SSF52980">
    <property type="entry name" value="Restriction endonuclease-like"/>
    <property type="match status" value="1"/>
</dbReference>
<feature type="domain" description="DUF559" evidence="1">
    <location>
        <begin position="206"/>
        <end position="268"/>
    </location>
</feature>
<dbReference type="InterPro" id="IPR007569">
    <property type="entry name" value="DUF559"/>
</dbReference>
<dbReference type="InterPro" id="IPR011335">
    <property type="entry name" value="Restrct_endonuc-II-like"/>
</dbReference>
<gene>
    <name evidence="2" type="ORF">MM415B07136_0003</name>
</gene>
<dbReference type="AlphaFoldDB" id="A0A6M3LTN9"/>